<feature type="domain" description="Xylose isomerase-like TIM barrel" evidence="2">
    <location>
        <begin position="71"/>
        <end position="232"/>
    </location>
</feature>
<dbReference type="RefSeq" id="WP_051786923.1">
    <property type="nucleotide sequence ID" value="NZ_LGUP01000045.1"/>
</dbReference>
<evidence type="ECO:0000259" key="2">
    <source>
        <dbReference type="Pfam" id="PF01261"/>
    </source>
</evidence>
<organism evidence="3 4">
    <name type="scientific">Streptomyces viridochromogenes</name>
    <dbReference type="NCBI Taxonomy" id="1938"/>
    <lineage>
        <taxon>Bacteria</taxon>
        <taxon>Bacillati</taxon>
        <taxon>Actinomycetota</taxon>
        <taxon>Actinomycetes</taxon>
        <taxon>Kitasatosporales</taxon>
        <taxon>Streptomycetaceae</taxon>
        <taxon>Streptomyces</taxon>
    </lineage>
</organism>
<dbReference type="Gene3D" id="3.20.20.150">
    <property type="entry name" value="Divalent-metal-dependent TIM barrel enzymes"/>
    <property type="match status" value="1"/>
</dbReference>
<dbReference type="InterPro" id="IPR036237">
    <property type="entry name" value="Xyl_isomerase-like_sf"/>
</dbReference>
<feature type="region of interest" description="Disordered" evidence="1">
    <location>
        <begin position="384"/>
        <end position="416"/>
    </location>
</feature>
<dbReference type="PATRIC" id="fig|1938.6.peg.1589"/>
<sequence length="416" mass="45154">MRLRHPGGELVHLGYCTNVHPAEDLDGILAQLDTYALPVRERLDEPVLNIGLWLAHEVAAALAADAGLTLRLRDELTARGLEVVTLNGFPYGGFHRPVVKHAVYRPDWTSPERRRYTANLAHVLAGLLPDDVGEGTISTLPLGWRAHWQPHHLDLAGRQIGRLGEELARLHQLTGRTVRVAFEPEPGCLVETTGDAVRYLSDLDPRYFGLCLDICHLAVAFETPKEALDRLAGAGIPVVKAQISCALHAEDPADPATRAALAAFAEPRFLHQTRRDGRPARGTDDVPEALTGPAALATGSPWRTHFHIPVHADPVPPLTSTRPVLRSALAALLHTEHPVTRHLETETYTWSVLPEPPHGSAGLAAGIAAELEWTRRELLDLGLSRPVAGRPAPDSSGPGTGQPDREHELRPNGSTP</sequence>
<dbReference type="NCBIfam" id="NF035939">
    <property type="entry name" value="TIM_EboE"/>
    <property type="match status" value="1"/>
</dbReference>
<dbReference type="SUPFAM" id="SSF51658">
    <property type="entry name" value="Xylose isomerase-like"/>
    <property type="match status" value="1"/>
</dbReference>
<evidence type="ECO:0000256" key="1">
    <source>
        <dbReference type="SAM" id="MobiDB-lite"/>
    </source>
</evidence>
<dbReference type="InterPro" id="IPR013022">
    <property type="entry name" value="Xyl_isomerase-like_TIM-brl"/>
</dbReference>
<feature type="region of interest" description="Disordered" evidence="1">
    <location>
        <begin position="273"/>
        <end position="292"/>
    </location>
</feature>
<dbReference type="EMBL" id="LGUP01000045">
    <property type="protein sequence ID" value="KOG34042.1"/>
    <property type="molecule type" value="Genomic_DNA"/>
</dbReference>
<dbReference type="GO" id="GO:0016853">
    <property type="term" value="F:isomerase activity"/>
    <property type="evidence" value="ECO:0007669"/>
    <property type="project" value="UniProtKB-KW"/>
</dbReference>
<comment type="caution">
    <text evidence="3">The sequence shown here is derived from an EMBL/GenBank/DDBJ whole genome shotgun (WGS) entry which is preliminary data.</text>
</comment>
<reference evidence="3 4" key="1">
    <citation type="submission" date="2015-06" db="EMBL/GenBank/DDBJ databases">
        <authorList>
            <person name="Hoefler B.C."/>
            <person name="Straight P.D."/>
        </authorList>
    </citation>
    <scope>NUCLEOTIDE SEQUENCE [LARGE SCALE GENOMIC DNA]</scope>
    <source>
        <strain evidence="3 4">NRRL 3427</strain>
    </source>
</reference>
<dbReference type="AlphaFoldDB" id="A0A0L8L7B2"/>
<dbReference type="Pfam" id="PF01261">
    <property type="entry name" value="AP_endonuc_2"/>
    <property type="match status" value="1"/>
</dbReference>
<evidence type="ECO:0000313" key="3">
    <source>
        <dbReference type="EMBL" id="KOG34042.1"/>
    </source>
</evidence>
<protein>
    <submittedName>
        <fullName evidence="3">Xylose isomerase</fullName>
    </submittedName>
</protein>
<proteinExistence type="predicted"/>
<dbReference type="OrthoDB" id="9785907at2"/>
<name>A0A0L8L7B2_STRVR</name>
<feature type="compositionally biased region" description="Basic and acidic residues" evidence="1">
    <location>
        <begin position="273"/>
        <end position="284"/>
    </location>
</feature>
<gene>
    <name evidence="3" type="ORF">ADK34_07255</name>
</gene>
<accession>A0A0L8L7B2</accession>
<evidence type="ECO:0000313" key="4">
    <source>
        <dbReference type="Proteomes" id="UP000037023"/>
    </source>
</evidence>
<keyword evidence="3" id="KW-0413">Isomerase</keyword>
<dbReference type="Proteomes" id="UP000037023">
    <property type="component" value="Unassembled WGS sequence"/>
</dbReference>